<sequence>MNYLIAGGLLLCVLGWLVSAYQRMLQLRENAVRFWMQIEREVKHRHDMLIELLGNAVADFPLVGQEMSKVMSVNDSCMALLQQTPLMDNSREMENFVRQEKELSVVMENLFAVCEQHPEWKVGEHLPRLKREYGVSRHQLARLHHSYNVAVCVYNDTIHAFPSAIVARAFHFSEASLCE</sequence>
<dbReference type="RefSeq" id="WP_067775731.1">
    <property type="nucleotide sequence ID" value="NZ_JACVVN010000012.1"/>
</dbReference>
<dbReference type="KEGG" id="agl:PYTT_2012"/>
<proteinExistence type="inferred from homology"/>
<dbReference type="OrthoDB" id="9804152at2"/>
<keyword evidence="4" id="KW-1133">Transmembrane helix</keyword>
<gene>
    <name evidence="6" type="ORF">PYTT_2012</name>
</gene>
<accession>A0A1H6MBJ2</accession>
<keyword evidence="3" id="KW-0812">Transmembrane</keyword>
<dbReference type="Pfam" id="PF04011">
    <property type="entry name" value="LemA"/>
    <property type="match status" value="1"/>
</dbReference>
<protein>
    <submittedName>
        <fullName evidence="6">Lema family</fullName>
    </submittedName>
</protein>
<dbReference type="PANTHER" id="PTHR34478:SF1">
    <property type="entry name" value="PROTEIN LEMA"/>
    <property type="match status" value="1"/>
</dbReference>
<evidence type="ECO:0000313" key="6">
    <source>
        <dbReference type="EMBL" id="SEH95102.1"/>
    </source>
</evidence>
<keyword evidence="7" id="KW-1185">Reference proteome</keyword>
<dbReference type="PANTHER" id="PTHR34478">
    <property type="entry name" value="PROTEIN LEMA"/>
    <property type="match status" value="1"/>
</dbReference>
<comment type="subcellular location">
    <subcellularLocation>
        <location evidence="1">Membrane</location>
        <topology evidence="1">Single-pass membrane protein</topology>
    </subcellularLocation>
</comment>
<dbReference type="EMBL" id="LT629973">
    <property type="protein sequence ID" value="SEH95102.1"/>
    <property type="molecule type" value="Genomic_DNA"/>
</dbReference>
<evidence type="ECO:0000256" key="3">
    <source>
        <dbReference type="ARBA" id="ARBA00022692"/>
    </source>
</evidence>
<dbReference type="InterPro" id="IPR023353">
    <property type="entry name" value="LemA-like_dom_sf"/>
</dbReference>
<keyword evidence="5" id="KW-0472">Membrane</keyword>
<organism evidence="6 7">
    <name type="scientific">Akkermansia glycaniphila</name>
    <dbReference type="NCBI Taxonomy" id="1679444"/>
    <lineage>
        <taxon>Bacteria</taxon>
        <taxon>Pseudomonadati</taxon>
        <taxon>Verrucomicrobiota</taxon>
        <taxon>Verrucomicrobiia</taxon>
        <taxon>Verrucomicrobiales</taxon>
        <taxon>Akkermansiaceae</taxon>
        <taxon>Akkermansia</taxon>
    </lineage>
</organism>
<evidence type="ECO:0000256" key="4">
    <source>
        <dbReference type="ARBA" id="ARBA00022989"/>
    </source>
</evidence>
<reference evidence="7" key="1">
    <citation type="submission" date="2016-09" db="EMBL/GenBank/DDBJ databases">
        <authorList>
            <person name="Koehorst J."/>
        </authorList>
    </citation>
    <scope>NUCLEOTIDE SEQUENCE [LARGE SCALE GENOMIC DNA]</scope>
</reference>
<dbReference type="AlphaFoldDB" id="A0A1H6MBJ2"/>
<dbReference type="Proteomes" id="UP000176204">
    <property type="component" value="Chromosome I"/>
</dbReference>
<evidence type="ECO:0000256" key="5">
    <source>
        <dbReference type="ARBA" id="ARBA00023136"/>
    </source>
</evidence>
<name>A0A1H6MBJ2_9BACT</name>
<evidence type="ECO:0000256" key="1">
    <source>
        <dbReference type="ARBA" id="ARBA00004167"/>
    </source>
</evidence>
<dbReference type="InterPro" id="IPR007156">
    <property type="entry name" value="MamQ_LemA"/>
</dbReference>
<dbReference type="GO" id="GO:0016020">
    <property type="term" value="C:membrane"/>
    <property type="evidence" value="ECO:0007669"/>
    <property type="project" value="UniProtKB-SubCell"/>
</dbReference>
<dbReference type="SUPFAM" id="SSF140478">
    <property type="entry name" value="LemA-like"/>
    <property type="match status" value="1"/>
</dbReference>
<evidence type="ECO:0000256" key="2">
    <source>
        <dbReference type="ARBA" id="ARBA00008854"/>
    </source>
</evidence>
<comment type="similarity">
    <text evidence="2">Belongs to the LemA family.</text>
</comment>
<dbReference type="Gene3D" id="1.20.1440.20">
    <property type="entry name" value="LemA-like domain"/>
    <property type="match status" value="1"/>
</dbReference>
<evidence type="ECO:0000313" key="7">
    <source>
        <dbReference type="Proteomes" id="UP000176204"/>
    </source>
</evidence>
<dbReference type="STRING" id="1679444.PYTT_2012"/>